<dbReference type="Proteomes" id="UP000835052">
    <property type="component" value="Unassembled WGS sequence"/>
</dbReference>
<comment type="similarity">
    <text evidence="2 11">Belongs to the UDP-glycosyltransferase family.</text>
</comment>
<dbReference type="OrthoDB" id="5835829at2759"/>
<keyword evidence="4 11" id="KW-0328">Glycosyltransferase</keyword>
<proteinExistence type="inferred from homology"/>
<evidence type="ECO:0000313" key="12">
    <source>
        <dbReference type="EMBL" id="CAD6193418.1"/>
    </source>
</evidence>
<dbReference type="CDD" id="cd03784">
    <property type="entry name" value="GT1_Gtf-like"/>
    <property type="match status" value="1"/>
</dbReference>
<evidence type="ECO:0000256" key="6">
    <source>
        <dbReference type="ARBA" id="ARBA00022692"/>
    </source>
</evidence>
<organism evidence="12 13">
    <name type="scientific">Caenorhabditis auriculariae</name>
    <dbReference type="NCBI Taxonomy" id="2777116"/>
    <lineage>
        <taxon>Eukaryota</taxon>
        <taxon>Metazoa</taxon>
        <taxon>Ecdysozoa</taxon>
        <taxon>Nematoda</taxon>
        <taxon>Chromadorea</taxon>
        <taxon>Rhabditida</taxon>
        <taxon>Rhabditina</taxon>
        <taxon>Rhabditomorpha</taxon>
        <taxon>Rhabditoidea</taxon>
        <taxon>Rhabditidae</taxon>
        <taxon>Peloderinae</taxon>
        <taxon>Caenorhabditis</taxon>
    </lineage>
</organism>
<dbReference type="PANTHER" id="PTHR48043">
    <property type="entry name" value="EG:EG0003.4 PROTEIN-RELATED"/>
    <property type="match status" value="1"/>
</dbReference>
<evidence type="ECO:0000256" key="9">
    <source>
        <dbReference type="ARBA" id="ARBA00023136"/>
    </source>
</evidence>
<comment type="caution">
    <text evidence="12">The sequence shown here is derived from an EMBL/GenBank/DDBJ whole genome shotgun (WGS) entry which is preliminary data.</text>
</comment>
<dbReference type="FunFam" id="3.40.50.2000:FF:000021">
    <property type="entry name" value="UDP-glucuronosyltransferase"/>
    <property type="match status" value="1"/>
</dbReference>
<dbReference type="Gene3D" id="3.40.50.2000">
    <property type="entry name" value="Glycogen Phosphorylase B"/>
    <property type="match status" value="2"/>
</dbReference>
<sequence length="563" mass="63586">MRDESVVLEQLFVDTFTQSGDVTRNLGTFDGKHGYFDFDDDTLHGRKQNHLLGPTSSFPHFLLVIIKVYLRSISFEMNFLPILLLLLFSTSTAYKILVFSPATSHSHMISNGRIADELAAAGHEVIILEPDFLGIVEGSKTVKRARRWPVHGLDTAAFIEVHQAHSPSLFNENYWWDGLFNSDDYQDAYTALCEEMILRTDLMKALQAENFDAYFGEQINLCGMGLSEILGIRQRFWVASCTMGVGVRYVMGLPTPMSHLPLLSELDEPASFSQRARALLLQLVEMYATRRDINILTQMFRKHYGPSFPDVAKIARDSDFVFVASEELLDFPAPTMPNIVHIGGLGMDDRQSSLDSTTAGELEKGSKGVIFFSMGTIANTTILPKGIMSNFLKITSNFPDYHFLVRIDKYDQATKKEAEKFPNVYVSDWFPQIAVLSHQRLRAFITHAGYNGIMEAARAGVPLITVPFMFDQPRNGRAVQRAGWGVLRNKRQFVHDPEAIESAIREILTDTRYTEKARRLQKLIRSKPTTPSQRLIQTTEWVLKNGGVKELLSDGQIRKSVND</sequence>
<dbReference type="SUPFAM" id="SSF53756">
    <property type="entry name" value="UDP-Glycosyltransferase/glycogen phosphorylase"/>
    <property type="match status" value="1"/>
</dbReference>
<dbReference type="EC" id="2.4.1.17" evidence="3"/>
<evidence type="ECO:0000313" key="13">
    <source>
        <dbReference type="Proteomes" id="UP000835052"/>
    </source>
</evidence>
<dbReference type="InterPro" id="IPR035595">
    <property type="entry name" value="UDP_glycos_trans_CS"/>
</dbReference>
<dbReference type="Pfam" id="PF00201">
    <property type="entry name" value="UDPGT"/>
    <property type="match status" value="1"/>
</dbReference>
<keyword evidence="5 11" id="KW-0808">Transferase</keyword>
<keyword evidence="9" id="KW-0472">Membrane</keyword>
<keyword evidence="7" id="KW-0732">Signal</keyword>
<evidence type="ECO:0000256" key="3">
    <source>
        <dbReference type="ARBA" id="ARBA00012544"/>
    </source>
</evidence>
<gene>
    <name evidence="12" type="ORF">CAUJ_LOCUS9337</name>
</gene>
<keyword evidence="13" id="KW-1185">Reference proteome</keyword>
<evidence type="ECO:0000256" key="10">
    <source>
        <dbReference type="ARBA" id="ARBA00047475"/>
    </source>
</evidence>
<accession>A0A8S1HGD7</accession>
<reference evidence="12" key="1">
    <citation type="submission" date="2020-10" db="EMBL/GenBank/DDBJ databases">
        <authorList>
            <person name="Kikuchi T."/>
        </authorList>
    </citation>
    <scope>NUCLEOTIDE SEQUENCE</scope>
    <source>
        <strain evidence="12">NKZ352</strain>
    </source>
</reference>
<keyword evidence="8" id="KW-1133">Transmembrane helix</keyword>
<evidence type="ECO:0000256" key="4">
    <source>
        <dbReference type="ARBA" id="ARBA00022676"/>
    </source>
</evidence>
<protein>
    <recommendedName>
        <fullName evidence="3">glucuronosyltransferase</fullName>
        <ecNumber evidence="3">2.4.1.17</ecNumber>
    </recommendedName>
</protein>
<dbReference type="EMBL" id="CAJGYM010000035">
    <property type="protein sequence ID" value="CAD6193418.1"/>
    <property type="molecule type" value="Genomic_DNA"/>
</dbReference>
<name>A0A8S1HGD7_9PELO</name>
<evidence type="ECO:0000256" key="1">
    <source>
        <dbReference type="ARBA" id="ARBA00004167"/>
    </source>
</evidence>
<dbReference type="GO" id="GO:0015020">
    <property type="term" value="F:glucuronosyltransferase activity"/>
    <property type="evidence" value="ECO:0007669"/>
    <property type="project" value="UniProtKB-EC"/>
</dbReference>
<evidence type="ECO:0000256" key="7">
    <source>
        <dbReference type="ARBA" id="ARBA00022729"/>
    </source>
</evidence>
<dbReference type="InterPro" id="IPR050271">
    <property type="entry name" value="UDP-glycosyltransferase"/>
</dbReference>
<evidence type="ECO:0000256" key="2">
    <source>
        <dbReference type="ARBA" id="ARBA00009995"/>
    </source>
</evidence>
<dbReference type="InterPro" id="IPR002213">
    <property type="entry name" value="UDP_glucos_trans"/>
</dbReference>
<dbReference type="PANTHER" id="PTHR48043:SF1">
    <property type="entry name" value="UDP-GLUCURONOSYLTRANSFERASE UGT-48-RELATED"/>
    <property type="match status" value="1"/>
</dbReference>
<evidence type="ECO:0000256" key="11">
    <source>
        <dbReference type="RuleBase" id="RU003718"/>
    </source>
</evidence>
<keyword evidence="6" id="KW-0812">Transmembrane</keyword>
<comment type="catalytic activity">
    <reaction evidence="10">
        <text>glucuronate acceptor + UDP-alpha-D-glucuronate = acceptor beta-D-glucuronoside + UDP + H(+)</text>
        <dbReference type="Rhea" id="RHEA:21032"/>
        <dbReference type="ChEBI" id="CHEBI:15378"/>
        <dbReference type="ChEBI" id="CHEBI:58052"/>
        <dbReference type="ChEBI" id="CHEBI:58223"/>
        <dbReference type="ChEBI" id="CHEBI:132367"/>
        <dbReference type="ChEBI" id="CHEBI:132368"/>
        <dbReference type="EC" id="2.4.1.17"/>
    </reaction>
</comment>
<dbReference type="GO" id="GO:0016020">
    <property type="term" value="C:membrane"/>
    <property type="evidence" value="ECO:0007669"/>
    <property type="project" value="UniProtKB-SubCell"/>
</dbReference>
<dbReference type="PROSITE" id="PS00375">
    <property type="entry name" value="UDPGT"/>
    <property type="match status" value="1"/>
</dbReference>
<comment type="subcellular location">
    <subcellularLocation>
        <location evidence="1">Membrane</location>
        <topology evidence="1">Single-pass membrane protein</topology>
    </subcellularLocation>
</comment>
<evidence type="ECO:0000256" key="5">
    <source>
        <dbReference type="ARBA" id="ARBA00022679"/>
    </source>
</evidence>
<dbReference type="AlphaFoldDB" id="A0A8S1HGD7"/>
<evidence type="ECO:0000256" key="8">
    <source>
        <dbReference type="ARBA" id="ARBA00022989"/>
    </source>
</evidence>